<gene>
    <name evidence="3" type="ordered locus">Turpa_1738</name>
</gene>
<dbReference type="Pfam" id="PF00578">
    <property type="entry name" value="AhpC-TSA"/>
    <property type="match status" value="1"/>
</dbReference>
<dbReference type="InterPro" id="IPR000866">
    <property type="entry name" value="AhpC/TSA"/>
</dbReference>
<feature type="domain" description="Thioredoxin" evidence="2">
    <location>
        <begin position="30"/>
        <end position="162"/>
    </location>
</feature>
<evidence type="ECO:0000313" key="4">
    <source>
        <dbReference type="Proteomes" id="UP000006048"/>
    </source>
</evidence>
<dbReference type="PANTHER" id="PTHR42852">
    <property type="entry name" value="THIOL:DISULFIDE INTERCHANGE PROTEIN DSBE"/>
    <property type="match status" value="1"/>
</dbReference>
<evidence type="ECO:0000313" key="3">
    <source>
        <dbReference type="EMBL" id="AFM12385.1"/>
    </source>
</evidence>
<dbReference type="InterPro" id="IPR013766">
    <property type="entry name" value="Thioredoxin_domain"/>
</dbReference>
<keyword evidence="1" id="KW-1133">Transmembrane helix</keyword>
<dbReference type="Proteomes" id="UP000006048">
    <property type="component" value="Chromosome"/>
</dbReference>
<sequence>MQGRSSLYRIAAVATLLLVVIGYIYQKYRIAPGIEFAQLEAYNARGERVKVWQKSSRGTVVVFFASWCHDCERELPKLQRVLQGQLKGVDVVALTDEGITTMVQYRDAMKFNFRFYSLPKDFGHYGIHAIPTIYLLNAQGETVFTKVGDVDWNSPELSRQLE</sequence>
<dbReference type="AlphaFoldDB" id="I4B528"/>
<dbReference type="PANTHER" id="PTHR42852:SF13">
    <property type="entry name" value="PROTEIN DIPZ"/>
    <property type="match status" value="1"/>
</dbReference>
<keyword evidence="1" id="KW-0812">Transmembrane</keyword>
<keyword evidence="4" id="KW-1185">Reference proteome</keyword>
<dbReference type="GO" id="GO:0016209">
    <property type="term" value="F:antioxidant activity"/>
    <property type="evidence" value="ECO:0007669"/>
    <property type="project" value="InterPro"/>
</dbReference>
<proteinExistence type="predicted"/>
<dbReference type="EMBL" id="CP002959">
    <property type="protein sequence ID" value="AFM12385.1"/>
    <property type="molecule type" value="Genomic_DNA"/>
</dbReference>
<dbReference type="KEGG" id="tpx:Turpa_1738"/>
<feature type="transmembrane region" description="Helical" evidence="1">
    <location>
        <begin position="6"/>
        <end position="25"/>
    </location>
</feature>
<name>I4B528_TURPD</name>
<dbReference type="HOGENOM" id="CLU_1634662_0_0_12"/>
<reference evidence="3 4" key="1">
    <citation type="submission" date="2012-06" db="EMBL/GenBank/DDBJ databases">
        <title>The complete chromosome of genome of Turneriella parva DSM 21527.</title>
        <authorList>
            <consortium name="US DOE Joint Genome Institute (JGI-PGF)"/>
            <person name="Lucas S."/>
            <person name="Han J."/>
            <person name="Lapidus A."/>
            <person name="Bruce D."/>
            <person name="Goodwin L."/>
            <person name="Pitluck S."/>
            <person name="Peters L."/>
            <person name="Kyrpides N."/>
            <person name="Mavromatis K."/>
            <person name="Ivanova N."/>
            <person name="Mikhailova N."/>
            <person name="Chertkov O."/>
            <person name="Detter J.C."/>
            <person name="Tapia R."/>
            <person name="Han C."/>
            <person name="Land M."/>
            <person name="Hauser L."/>
            <person name="Markowitz V."/>
            <person name="Cheng J.-F."/>
            <person name="Hugenholtz P."/>
            <person name="Woyke T."/>
            <person name="Wu D."/>
            <person name="Gronow S."/>
            <person name="Wellnitz S."/>
            <person name="Brambilla E."/>
            <person name="Klenk H.-P."/>
            <person name="Eisen J.A."/>
        </authorList>
    </citation>
    <scope>NUCLEOTIDE SEQUENCE [LARGE SCALE GENOMIC DNA]</scope>
    <source>
        <strain evidence="4">ATCC BAA-1111 / DSM 21527 / NCTC 11395 / H</strain>
    </source>
</reference>
<evidence type="ECO:0000256" key="1">
    <source>
        <dbReference type="SAM" id="Phobius"/>
    </source>
</evidence>
<dbReference type="Gene3D" id="3.40.30.10">
    <property type="entry name" value="Glutaredoxin"/>
    <property type="match status" value="1"/>
</dbReference>
<accession>I4B528</accession>
<dbReference type="CDD" id="cd02966">
    <property type="entry name" value="TlpA_like_family"/>
    <property type="match status" value="1"/>
</dbReference>
<dbReference type="PROSITE" id="PS51352">
    <property type="entry name" value="THIOREDOXIN_2"/>
    <property type="match status" value="1"/>
</dbReference>
<dbReference type="GO" id="GO:0016491">
    <property type="term" value="F:oxidoreductase activity"/>
    <property type="evidence" value="ECO:0007669"/>
    <property type="project" value="InterPro"/>
</dbReference>
<evidence type="ECO:0000259" key="2">
    <source>
        <dbReference type="PROSITE" id="PS51352"/>
    </source>
</evidence>
<dbReference type="InterPro" id="IPR036249">
    <property type="entry name" value="Thioredoxin-like_sf"/>
</dbReference>
<dbReference type="SUPFAM" id="SSF52833">
    <property type="entry name" value="Thioredoxin-like"/>
    <property type="match status" value="1"/>
</dbReference>
<protein>
    <submittedName>
        <fullName evidence="3">Alkyl hydroperoxide reductase/ Thiol specific antioxidant/ Mal allergen</fullName>
    </submittedName>
</protein>
<keyword evidence="1" id="KW-0472">Membrane</keyword>
<dbReference type="InterPro" id="IPR050553">
    <property type="entry name" value="Thioredoxin_ResA/DsbE_sf"/>
</dbReference>
<dbReference type="STRING" id="869212.Turpa_1738"/>
<organism evidence="3 4">
    <name type="scientific">Turneriella parva (strain ATCC BAA-1111 / DSM 21527 / NCTC 11395 / H)</name>
    <name type="common">Leptospira parva</name>
    <dbReference type="NCBI Taxonomy" id="869212"/>
    <lineage>
        <taxon>Bacteria</taxon>
        <taxon>Pseudomonadati</taxon>
        <taxon>Spirochaetota</taxon>
        <taxon>Spirochaetia</taxon>
        <taxon>Leptospirales</taxon>
        <taxon>Leptospiraceae</taxon>
        <taxon>Turneriella</taxon>
    </lineage>
</organism>